<dbReference type="EMBL" id="UINC01009619">
    <property type="protein sequence ID" value="SVA43105.1"/>
    <property type="molecule type" value="Genomic_DNA"/>
</dbReference>
<keyword evidence="4 5" id="KW-0472">Membrane</keyword>
<gene>
    <name evidence="6" type="ORF">METZ01_LOCUS95959</name>
</gene>
<dbReference type="AlphaFoldDB" id="A0A381VS42"/>
<proteinExistence type="predicted"/>
<dbReference type="InterPro" id="IPR006008">
    <property type="entry name" value="YciB"/>
</dbReference>
<dbReference type="PANTHER" id="PTHR36917">
    <property type="entry name" value="INTRACELLULAR SEPTATION PROTEIN A-RELATED"/>
    <property type="match status" value="1"/>
</dbReference>
<feature type="transmembrane region" description="Helical" evidence="5">
    <location>
        <begin position="50"/>
        <end position="68"/>
    </location>
</feature>
<evidence type="ECO:0000256" key="3">
    <source>
        <dbReference type="ARBA" id="ARBA00022989"/>
    </source>
</evidence>
<feature type="transmembrane region" description="Helical" evidence="5">
    <location>
        <begin position="74"/>
        <end position="95"/>
    </location>
</feature>
<evidence type="ECO:0000256" key="2">
    <source>
        <dbReference type="ARBA" id="ARBA00022692"/>
    </source>
</evidence>
<keyword evidence="2 5" id="KW-0812">Transmembrane</keyword>
<accession>A0A381VS42</accession>
<name>A0A381VS42_9ZZZZ</name>
<evidence type="ECO:0008006" key="7">
    <source>
        <dbReference type="Google" id="ProtNLM"/>
    </source>
</evidence>
<keyword evidence="1" id="KW-1003">Cell membrane</keyword>
<dbReference type="PANTHER" id="PTHR36917:SF1">
    <property type="entry name" value="INNER MEMBRANE-SPANNING PROTEIN YCIB"/>
    <property type="match status" value="1"/>
</dbReference>
<evidence type="ECO:0000256" key="5">
    <source>
        <dbReference type="SAM" id="Phobius"/>
    </source>
</evidence>
<evidence type="ECO:0000256" key="4">
    <source>
        <dbReference type="ARBA" id="ARBA00023136"/>
    </source>
</evidence>
<feature type="transmembrane region" description="Helical" evidence="5">
    <location>
        <begin position="22"/>
        <end position="43"/>
    </location>
</feature>
<dbReference type="GO" id="GO:0005886">
    <property type="term" value="C:plasma membrane"/>
    <property type="evidence" value="ECO:0007669"/>
    <property type="project" value="TreeGrafter"/>
</dbReference>
<keyword evidence="3 5" id="KW-1133">Transmembrane helix</keyword>
<sequence length="133" mass="15222">MKLLLDFFPVVAFFVAYQITDIYVATATIMVAMVFQIIVLWLWKRSIGRMVLLSTLLVLIFGSITLWLRDGIFIQWKPTVIYILLALGFSGAQLLTKSTPMERLMGETITINSAIWRKINVMWIGVFLFLAVT</sequence>
<evidence type="ECO:0000256" key="1">
    <source>
        <dbReference type="ARBA" id="ARBA00022475"/>
    </source>
</evidence>
<feature type="non-terminal residue" evidence="6">
    <location>
        <position position="133"/>
    </location>
</feature>
<protein>
    <recommendedName>
        <fullName evidence="7">Intracellular septation protein A</fullName>
    </recommendedName>
</protein>
<evidence type="ECO:0000313" key="6">
    <source>
        <dbReference type="EMBL" id="SVA43105.1"/>
    </source>
</evidence>
<dbReference type="Pfam" id="PF04279">
    <property type="entry name" value="IspA"/>
    <property type="match status" value="1"/>
</dbReference>
<reference evidence="6" key="1">
    <citation type="submission" date="2018-05" db="EMBL/GenBank/DDBJ databases">
        <authorList>
            <person name="Lanie J.A."/>
            <person name="Ng W.-L."/>
            <person name="Kazmierczak K.M."/>
            <person name="Andrzejewski T.M."/>
            <person name="Davidsen T.M."/>
            <person name="Wayne K.J."/>
            <person name="Tettelin H."/>
            <person name="Glass J.I."/>
            <person name="Rusch D."/>
            <person name="Podicherti R."/>
            <person name="Tsui H.-C.T."/>
            <person name="Winkler M.E."/>
        </authorList>
    </citation>
    <scope>NUCLEOTIDE SEQUENCE</scope>
</reference>
<feature type="transmembrane region" description="Helical" evidence="5">
    <location>
        <begin position="115"/>
        <end position="132"/>
    </location>
</feature>
<organism evidence="6">
    <name type="scientific">marine metagenome</name>
    <dbReference type="NCBI Taxonomy" id="408172"/>
    <lineage>
        <taxon>unclassified sequences</taxon>
        <taxon>metagenomes</taxon>
        <taxon>ecological metagenomes</taxon>
    </lineage>
</organism>